<dbReference type="EMBL" id="JBGBPQ010000004">
    <property type="protein sequence ID" value="KAL1525558.1"/>
    <property type="molecule type" value="Genomic_DNA"/>
</dbReference>
<dbReference type="AlphaFoldDB" id="A0AB34JTD1"/>
<name>A0AB34JTD1_PRYPA</name>
<feature type="compositionally biased region" description="Low complexity" evidence="1">
    <location>
        <begin position="24"/>
        <end position="38"/>
    </location>
</feature>
<proteinExistence type="predicted"/>
<reference evidence="2 3" key="1">
    <citation type="journal article" date="2024" name="Science">
        <title>Giant polyketide synthase enzymes in the biosynthesis of giant marine polyether toxins.</title>
        <authorList>
            <person name="Fallon T.R."/>
            <person name="Shende V.V."/>
            <person name="Wierzbicki I.H."/>
            <person name="Pendleton A.L."/>
            <person name="Watervoot N.F."/>
            <person name="Auber R.P."/>
            <person name="Gonzalez D.J."/>
            <person name="Wisecaver J.H."/>
            <person name="Moore B.S."/>
        </authorList>
    </citation>
    <scope>NUCLEOTIDE SEQUENCE [LARGE SCALE GENOMIC DNA]</scope>
    <source>
        <strain evidence="2 3">12B1</strain>
    </source>
</reference>
<gene>
    <name evidence="2" type="ORF">AB1Y20_020413</name>
</gene>
<evidence type="ECO:0008006" key="4">
    <source>
        <dbReference type="Google" id="ProtNLM"/>
    </source>
</evidence>
<evidence type="ECO:0000256" key="1">
    <source>
        <dbReference type="SAM" id="MobiDB-lite"/>
    </source>
</evidence>
<feature type="region of interest" description="Disordered" evidence="1">
    <location>
        <begin position="15"/>
        <end position="80"/>
    </location>
</feature>
<evidence type="ECO:0000313" key="2">
    <source>
        <dbReference type="EMBL" id="KAL1525558.1"/>
    </source>
</evidence>
<feature type="compositionally biased region" description="Pro residues" evidence="1">
    <location>
        <begin position="39"/>
        <end position="49"/>
    </location>
</feature>
<evidence type="ECO:0000313" key="3">
    <source>
        <dbReference type="Proteomes" id="UP001515480"/>
    </source>
</evidence>
<feature type="compositionally biased region" description="Pro residues" evidence="1">
    <location>
        <begin position="64"/>
        <end position="80"/>
    </location>
</feature>
<dbReference type="Proteomes" id="UP001515480">
    <property type="component" value="Unassembled WGS sequence"/>
</dbReference>
<protein>
    <recommendedName>
        <fullName evidence="4">C2H2-type domain-containing protein</fullName>
    </recommendedName>
</protein>
<feature type="compositionally biased region" description="Low complexity" evidence="1">
    <location>
        <begin position="201"/>
        <end position="210"/>
    </location>
</feature>
<comment type="caution">
    <text evidence="2">The sequence shown here is derived from an EMBL/GenBank/DDBJ whole genome shotgun (WGS) entry which is preliminary data.</text>
</comment>
<feature type="region of interest" description="Disordered" evidence="1">
    <location>
        <begin position="198"/>
        <end position="225"/>
    </location>
</feature>
<accession>A0AB34JTD1</accession>
<organism evidence="2 3">
    <name type="scientific">Prymnesium parvum</name>
    <name type="common">Toxic golden alga</name>
    <dbReference type="NCBI Taxonomy" id="97485"/>
    <lineage>
        <taxon>Eukaryota</taxon>
        <taxon>Haptista</taxon>
        <taxon>Haptophyta</taxon>
        <taxon>Prymnesiophyceae</taxon>
        <taxon>Prymnesiales</taxon>
        <taxon>Prymnesiaceae</taxon>
        <taxon>Prymnesium</taxon>
    </lineage>
</organism>
<sequence length="325" mass="33655">MLPVPCADVEACQAAGAPCPPSAPSRGRPTTARLAAPPRARPTPSPAPAARPRLAAPTAAPARPRVPSPPPPPALAPPPPAAFPRAELLVVEGRSFGPVTSLASFKCLTEHLNDPACTIAAPSEDEAVALGVARCPSCSKFYHTIGPRPAIFNHFRHAGATDACRYPFRTEAIRALQARAAPGSYAFRAAAALGRHHGDPRTAAAAAARDAPPEPTPLPPRPAAPPASELIGPWLDSVSLDDARSLVVPGAGRHPSRTSAPAVYAALAPAYSYLAEHRHSALGVRAVLFRFLARCVIFASVPIADPAYPASAADRARAVLALEFL</sequence>
<feature type="compositionally biased region" description="Low complexity" evidence="1">
    <location>
        <begin position="50"/>
        <end position="63"/>
    </location>
</feature>
<feature type="compositionally biased region" description="Pro residues" evidence="1">
    <location>
        <begin position="213"/>
        <end position="225"/>
    </location>
</feature>
<keyword evidence="3" id="KW-1185">Reference proteome</keyword>